<reference evidence="1 2" key="1">
    <citation type="journal article" date="2005" name="PLoS Biol.">
        <title>The genomes of Oryza sativa: a history of duplications.</title>
        <authorList>
            <person name="Yu J."/>
            <person name="Wang J."/>
            <person name="Lin W."/>
            <person name="Li S."/>
            <person name="Li H."/>
            <person name="Zhou J."/>
            <person name="Ni P."/>
            <person name="Dong W."/>
            <person name="Hu S."/>
            <person name="Zeng C."/>
            <person name="Zhang J."/>
            <person name="Zhang Y."/>
            <person name="Li R."/>
            <person name="Xu Z."/>
            <person name="Li S."/>
            <person name="Li X."/>
            <person name="Zheng H."/>
            <person name="Cong L."/>
            <person name="Lin L."/>
            <person name="Yin J."/>
            <person name="Geng J."/>
            <person name="Li G."/>
            <person name="Shi J."/>
            <person name="Liu J."/>
            <person name="Lv H."/>
            <person name="Li J."/>
            <person name="Wang J."/>
            <person name="Deng Y."/>
            <person name="Ran L."/>
            <person name="Shi X."/>
            <person name="Wang X."/>
            <person name="Wu Q."/>
            <person name="Li C."/>
            <person name="Ren X."/>
            <person name="Wang J."/>
            <person name="Wang X."/>
            <person name="Li D."/>
            <person name="Liu D."/>
            <person name="Zhang X."/>
            <person name="Ji Z."/>
            <person name="Zhao W."/>
            <person name="Sun Y."/>
            <person name="Zhang Z."/>
            <person name="Bao J."/>
            <person name="Han Y."/>
            <person name="Dong L."/>
            <person name="Ji J."/>
            <person name="Chen P."/>
            <person name="Wu S."/>
            <person name="Liu J."/>
            <person name="Xiao Y."/>
            <person name="Bu D."/>
            <person name="Tan J."/>
            <person name="Yang L."/>
            <person name="Ye C."/>
            <person name="Zhang J."/>
            <person name="Xu J."/>
            <person name="Zhou Y."/>
            <person name="Yu Y."/>
            <person name="Zhang B."/>
            <person name="Zhuang S."/>
            <person name="Wei H."/>
            <person name="Liu B."/>
            <person name="Lei M."/>
            <person name="Yu H."/>
            <person name="Li Y."/>
            <person name="Xu H."/>
            <person name="Wei S."/>
            <person name="He X."/>
            <person name="Fang L."/>
            <person name="Zhang Z."/>
            <person name="Zhang Y."/>
            <person name="Huang X."/>
            <person name="Su Z."/>
            <person name="Tong W."/>
            <person name="Li J."/>
            <person name="Tong Z."/>
            <person name="Li S."/>
            <person name="Ye J."/>
            <person name="Wang L."/>
            <person name="Fang L."/>
            <person name="Lei T."/>
            <person name="Chen C."/>
            <person name="Chen H."/>
            <person name="Xu Z."/>
            <person name="Li H."/>
            <person name="Huang H."/>
            <person name="Zhang F."/>
            <person name="Xu H."/>
            <person name="Li N."/>
            <person name="Zhao C."/>
            <person name="Li S."/>
            <person name="Dong L."/>
            <person name="Huang Y."/>
            <person name="Li L."/>
            <person name="Xi Y."/>
            <person name="Qi Q."/>
            <person name="Li W."/>
            <person name="Zhang B."/>
            <person name="Hu W."/>
            <person name="Zhang Y."/>
            <person name="Tian X."/>
            <person name="Jiao Y."/>
            <person name="Liang X."/>
            <person name="Jin J."/>
            <person name="Gao L."/>
            <person name="Zheng W."/>
            <person name="Hao B."/>
            <person name="Liu S."/>
            <person name="Wang W."/>
            <person name="Yuan L."/>
            <person name="Cao M."/>
            <person name="McDermott J."/>
            <person name="Samudrala R."/>
            <person name="Wang J."/>
            <person name="Wong G.K."/>
            <person name="Yang H."/>
        </authorList>
    </citation>
    <scope>NUCLEOTIDE SEQUENCE [LARGE SCALE GENOMIC DNA]</scope>
    <source>
        <strain evidence="2">cv. 93-11</strain>
    </source>
</reference>
<proteinExistence type="predicted"/>
<name>B8BLG6_ORYSI</name>
<dbReference type="Proteomes" id="UP000007015">
    <property type="component" value="Chromosome 11"/>
</dbReference>
<accession>B8BLG6</accession>
<dbReference type="EMBL" id="CM000136">
    <property type="protein sequence ID" value="EEC68502.1"/>
    <property type="molecule type" value="Genomic_DNA"/>
</dbReference>
<gene>
    <name evidence="1" type="ORF">OsI_36765</name>
</gene>
<dbReference type="Gramene" id="BGIOSGA033669-TA">
    <property type="protein sequence ID" value="BGIOSGA033669-PA"/>
    <property type="gene ID" value="BGIOSGA033669"/>
</dbReference>
<keyword evidence="2" id="KW-1185">Reference proteome</keyword>
<dbReference type="AlphaFoldDB" id="B8BLG6"/>
<organism evidence="1 2">
    <name type="scientific">Oryza sativa subsp. indica</name>
    <name type="common">Rice</name>
    <dbReference type="NCBI Taxonomy" id="39946"/>
    <lineage>
        <taxon>Eukaryota</taxon>
        <taxon>Viridiplantae</taxon>
        <taxon>Streptophyta</taxon>
        <taxon>Embryophyta</taxon>
        <taxon>Tracheophyta</taxon>
        <taxon>Spermatophyta</taxon>
        <taxon>Magnoliopsida</taxon>
        <taxon>Liliopsida</taxon>
        <taxon>Poales</taxon>
        <taxon>Poaceae</taxon>
        <taxon>BOP clade</taxon>
        <taxon>Oryzoideae</taxon>
        <taxon>Oryzeae</taxon>
        <taxon>Oryzinae</taxon>
        <taxon>Oryza</taxon>
        <taxon>Oryza sativa</taxon>
    </lineage>
</organism>
<dbReference type="HOGENOM" id="CLU_1597191_0_0_1"/>
<protein>
    <submittedName>
        <fullName evidence="1">Uncharacterized protein</fullName>
    </submittedName>
</protein>
<evidence type="ECO:0000313" key="1">
    <source>
        <dbReference type="EMBL" id="EEC68502.1"/>
    </source>
</evidence>
<evidence type="ECO:0000313" key="2">
    <source>
        <dbReference type="Proteomes" id="UP000007015"/>
    </source>
</evidence>
<sequence length="167" mass="17396">MALPNGCDIDVALDCKTIISEIFRSLQFFPADDALKAPAVAMAEAVKSSVVRWWRRRRLVAGAVNQAEPWPGTHAAVAVARVAGGGGELEEDADVAPVCLVVAAIGVELETPGVAAGVEDARVDVLAGLEHADEVRVAVDPEHVGGRRRPGDNGGGGALDATRFRLL</sequence>